<organism evidence="2 3">
    <name type="scientific">Dendrothele bispora (strain CBS 962.96)</name>
    <dbReference type="NCBI Taxonomy" id="1314807"/>
    <lineage>
        <taxon>Eukaryota</taxon>
        <taxon>Fungi</taxon>
        <taxon>Dikarya</taxon>
        <taxon>Basidiomycota</taxon>
        <taxon>Agaricomycotina</taxon>
        <taxon>Agaricomycetes</taxon>
        <taxon>Agaricomycetidae</taxon>
        <taxon>Agaricales</taxon>
        <taxon>Agaricales incertae sedis</taxon>
        <taxon>Dendrothele</taxon>
    </lineage>
</organism>
<reference evidence="2 3" key="1">
    <citation type="journal article" date="2019" name="Nat. Ecol. Evol.">
        <title>Megaphylogeny resolves global patterns of mushroom evolution.</title>
        <authorList>
            <person name="Varga T."/>
            <person name="Krizsan K."/>
            <person name="Foldi C."/>
            <person name="Dima B."/>
            <person name="Sanchez-Garcia M."/>
            <person name="Sanchez-Ramirez S."/>
            <person name="Szollosi G.J."/>
            <person name="Szarkandi J.G."/>
            <person name="Papp V."/>
            <person name="Albert L."/>
            <person name="Andreopoulos W."/>
            <person name="Angelini C."/>
            <person name="Antonin V."/>
            <person name="Barry K.W."/>
            <person name="Bougher N.L."/>
            <person name="Buchanan P."/>
            <person name="Buyck B."/>
            <person name="Bense V."/>
            <person name="Catcheside P."/>
            <person name="Chovatia M."/>
            <person name="Cooper J."/>
            <person name="Damon W."/>
            <person name="Desjardin D."/>
            <person name="Finy P."/>
            <person name="Geml J."/>
            <person name="Haridas S."/>
            <person name="Hughes K."/>
            <person name="Justo A."/>
            <person name="Karasinski D."/>
            <person name="Kautmanova I."/>
            <person name="Kiss B."/>
            <person name="Kocsube S."/>
            <person name="Kotiranta H."/>
            <person name="LaButti K.M."/>
            <person name="Lechner B.E."/>
            <person name="Liimatainen K."/>
            <person name="Lipzen A."/>
            <person name="Lukacs Z."/>
            <person name="Mihaltcheva S."/>
            <person name="Morgado L.N."/>
            <person name="Niskanen T."/>
            <person name="Noordeloos M.E."/>
            <person name="Ohm R.A."/>
            <person name="Ortiz-Santana B."/>
            <person name="Ovrebo C."/>
            <person name="Racz N."/>
            <person name="Riley R."/>
            <person name="Savchenko A."/>
            <person name="Shiryaev A."/>
            <person name="Soop K."/>
            <person name="Spirin V."/>
            <person name="Szebenyi C."/>
            <person name="Tomsovsky M."/>
            <person name="Tulloss R.E."/>
            <person name="Uehling J."/>
            <person name="Grigoriev I.V."/>
            <person name="Vagvolgyi C."/>
            <person name="Papp T."/>
            <person name="Martin F.M."/>
            <person name="Miettinen O."/>
            <person name="Hibbett D.S."/>
            <person name="Nagy L.G."/>
        </authorList>
    </citation>
    <scope>NUCLEOTIDE SEQUENCE [LARGE SCALE GENOMIC DNA]</scope>
    <source>
        <strain evidence="2 3">CBS 962.96</strain>
    </source>
</reference>
<dbReference type="AlphaFoldDB" id="A0A4V4HE12"/>
<keyword evidence="3" id="KW-1185">Reference proteome</keyword>
<dbReference type="OrthoDB" id="4062651at2759"/>
<sequence>MLSRLSRFDLSSLVFVRPCRTISVTYTIVQRLSAYEWHGCSRVLDDAQILNVARRLYALRSSIPLTREIHPRYCPSICSFTDEHSKKIDFTYVRPLEHDNMCVTFLARRNDSGQRIVVKFARRCGVEAHIFMAKEGLAPQLFCHQRLGSGYGDLALVVMEYVDGQTLYDLHGSDELPQDICLAIRAALDKLESESYIMPDLRRQNLMVTRGGEPRIIDFDWVCKEGSGARYPCHLSRDIWARSGAKEYAVIERIHQENMFQKL</sequence>
<evidence type="ECO:0000259" key="1">
    <source>
        <dbReference type="PROSITE" id="PS50011"/>
    </source>
</evidence>
<evidence type="ECO:0000313" key="2">
    <source>
        <dbReference type="EMBL" id="THU89335.1"/>
    </source>
</evidence>
<dbReference type="Gene3D" id="1.10.510.10">
    <property type="entry name" value="Transferase(Phosphotransferase) domain 1"/>
    <property type="match status" value="1"/>
</dbReference>
<accession>A0A4V4HE12</accession>
<proteinExistence type="predicted"/>
<protein>
    <recommendedName>
        <fullName evidence="1">Protein kinase domain-containing protein</fullName>
    </recommendedName>
</protein>
<dbReference type="InterPro" id="IPR011009">
    <property type="entry name" value="Kinase-like_dom_sf"/>
</dbReference>
<feature type="domain" description="Protein kinase" evidence="1">
    <location>
        <begin position="90"/>
        <end position="263"/>
    </location>
</feature>
<dbReference type="Proteomes" id="UP000297245">
    <property type="component" value="Unassembled WGS sequence"/>
</dbReference>
<dbReference type="SUPFAM" id="SSF56112">
    <property type="entry name" value="Protein kinase-like (PK-like)"/>
    <property type="match status" value="1"/>
</dbReference>
<dbReference type="InterPro" id="IPR000719">
    <property type="entry name" value="Prot_kinase_dom"/>
</dbReference>
<gene>
    <name evidence="2" type="ORF">K435DRAFT_821447</name>
</gene>
<name>A0A4V4HE12_DENBC</name>
<dbReference type="GO" id="GO:0005524">
    <property type="term" value="F:ATP binding"/>
    <property type="evidence" value="ECO:0007669"/>
    <property type="project" value="InterPro"/>
</dbReference>
<evidence type="ECO:0000313" key="3">
    <source>
        <dbReference type="Proteomes" id="UP000297245"/>
    </source>
</evidence>
<dbReference type="EMBL" id="ML179371">
    <property type="protein sequence ID" value="THU89335.1"/>
    <property type="molecule type" value="Genomic_DNA"/>
</dbReference>
<dbReference type="GO" id="GO:0004672">
    <property type="term" value="F:protein kinase activity"/>
    <property type="evidence" value="ECO:0007669"/>
    <property type="project" value="InterPro"/>
</dbReference>
<dbReference type="PROSITE" id="PS50011">
    <property type="entry name" value="PROTEIN_KINASE_DOM"/>
    <property type="match status" value="1"/>
</dbReference>